<protein>
    <submittedName>
        <fullName evidence="2">Acyl-CoA synthetase family member 2, mitochondrial</fullName>
    </submittedName>
</protein>
<dbReference type="InterPro" id="IPR045851">
    <property type="entry name" value="AMP-bd_C_sf"/>
</dbReference>
<feature type="domain" description="AMP-dependent synthetase/ligase" evidence="1">
    <location>
        <begin position="24"/>
        <end position="408"/>
    </location>
</feature>
<dbReference type="CDD" id="cd04433">
    <property type="entry name" value="AFD_class_I"/>
    <property type="match status" value="1"/>
</dbReference>
<sequence>MEYSYLRSNVDLDIPYTTLPDLLKRRADETPDKAFCITIGDDNERYVVTFGELYHKATNFARALVQMGIKRHDKIGLSGRNVPEWLFAHLGVQMAGVCSLCLPYQQKEETMLELFNVLGKVKILIIDLDESGHNCHMIKNLLHKNFTSGENDGRKISELQQIILFCQHEAFPSLSNVRDLCSLETEAVLPRIDPEDTSIIQLSSGSTSVPKAIPHSHYDMVVLGYHSSKTYPTDNENEILYNSNPFFWSGGYPFWEISSGGTRVTKTNAFQFASTADAAMISCEVIAREKPTRAFFVPSLLNVIIKKNMPLKVPRIVIGGSVVPSSILESIGRICDEYQVEFGSTEVGFVASRLFTVDDKSKEKHAALSYRPLPGVEIRITDQNGYLQPVGQRGKIWVRSITKFSGYLNHEKPMEGNLIKNGWFCHEDSGFVTENNALIVEGRCQEVIQVLSRRIYPVEIENAIKSKHNVISAIVMPVKDLDSGDLVPTAAIIYRPHCEDSVKIMQEYLQKEFKITTHNQLLGYMYVPHVIISLKEFPRLANGKPDRNAVRQIILENADCKKNYDCSFKYNLYRSIYIYIIVSNFLIL</sequence>
<reference evidence="2" key="1">
    <citation type="journal article" date="2012" name="Nature">
        <title>The oyster genome reveals stress adaptation and complexity of shell formation.</title>
        <authorList>
            <person name="Zhang G."/>
            <person name="Fang X."/>
            <person name="Guo X."/>
            <person name="Li L."/>
            <person name="Luo R."/>
            <person name="Xu F."/>
            <person name="Yang P."/>
            <person name="Zhang L."/>
            <person name="Wang X."/>
            <person name="Qi H."/>
            <person name="Xiong Z."/>
            <person name="Que H."/>
            <person name="Xie Y."/>
            <person name="Holland P.W."/>
            <person name="Paps J."/>
            <person name="Zhu Y."/>
            <person name="Wu F."/>
            <person name="Chen Y."/>
            <person name="Wang J."/>
            <person name="Peng C."/>
            <person name="Meng J."/>
            <person name="Yang L."/>
            <person name="Liu J."/>
            <person name="Wen B."/>
            <person name="Zhang N."/>
            <person name="Huang Z."/>
            <person name="Zhu Q."/>
            <person name="Feng Y."/>
            <person name="Mount A."/>
            <person name="Hedgecock D."/>
            <person name="Xu Z."/>
            <person name="Liu Y."/>
            <person name="Domazet-Loso T."/>
            <person name="Du Y."/>
            <person name="Sun X."/>
            <person name="Zhang S."/>
            <person name="Liu B."/>
            <person name="Cheng P."/>
            <person name="Jiang X."/>
            <person name="Li J."/>
            <person name="Fan D."/>
            <person name="Wang W."/>
            <person name="Fu W."/>
            <person name="Wang T."/>
            <person name="Wang B."/>
            <person name="Zhang J."/>
            <person name="Peng Z."/>
            <person name="Li Y."/>
            <person name="Li N."/>
            <person name="Wang J."/>
            <person name="Chen M."/>
            <person name="He Y."/>
            <person name="Tan F."/>
            <person name="Song X."/>
            <person name="Zheng Q."/>
            <person name="Huang R."/>
            <person name="Yang H."/>
            <person name="Du X."/>
            <person name="Chen L."/>
            <person name="Yang M."/>
            <person name="Gaffney P.M."/>
            <person name="Wang S."/>
            <person name="Luo L."/>
            <person name="She Z."/>
            <person name="Ming Y."/>
            <person name="Huang W."/>
            <person name="Zhang S."/>
            <person name="Huang B."/>
            <person name="Zhang Y."/>
            <person name="Qu T."/>
            <person name="Ni P."/>
            <person name="Miao G."/>
            <person name="Wang J."/>
            <person name="Wang Q."/>
            <person name="Steinberg C.E."/>
            <person name="Wang H."/>
            <person name="Li N."/>
            <person name="Qian L."/>
            <person name="Zhang G."/>
            <person name="Li Y."/>
            <person name="Yang H."/>
            <person name="Liu X."/>
            <person name="Wang J."/>
            <person name="Yin Y."/>
            <person name="Wang J."/>
        </authorList>
    </citation>
    <scope>NUCLEOTIDE SEQUENCE [LARGE SCALE GENOMIC DNA]</scope>
    <source>
        <strain evidence="2">05x7-T-G4-1.051#20</strain>
    </source>
</reference>
<dbReference type="PROSITE" id="PS00455">
    <property type="entry name" value="AMP_BINDING"/>
    <property type="match status" value="1"/>
</dbReference>
<dbReference type="InterPro" id="IPR000873">
    <property type="entry name" value="AMP-dep_synth/lig_dom"/>
</dbReference>
<dbReference type="Gene3D" id="3.40.50.12780">
    <property type="entry name" value="N-terminal domain of ligase-like"/>
    <property type="match status" value="1"/>
</dbReference>
<dbReference type="HOGENOM" id="CLU_042964_0_0_1"/>
<dbReference type="Pfam" id="PF00501">
    <property type="entry name" value="AMP-binding"/>
    <property type="match status" value="1"/>
</dbReference>
<dbReference type="PANTHER" id="PTHR42814">
    <property type="entry name" value="AMP-BINDING DOMAIN-CONTAINING PROTEIN"/>
    <property type="match status" value="1"/>
</dbReference>
<gene>
    <name evidence="2" type="ORF">CGI_10013893</name>
</gene>
<dbReference type="InParanoid" id="K1PHC5"/>
<organism evidence="2">
    <name type="scientific">Magallana gigas</name>
    <name type="common">Pacific oyster</name>
    <name type="synonym">Crassostrea gigas</name>
    <dbReference type="NCBI Taxonomy" id="29159"/>
    <lineage>
        <taxon>Eukaryota</taxon>
        <taxon>Metazoa</taxon>
        <taxon>Spiralia</taxon>
        <taxon>Lophotrochozoa</taxon>
        <taxon>Mollusca</taxon>
        <taxon>Bivalvia</taxon>
        <taxon>Autobranchia</taxon>
        <taxon>Pteriomorphia</taxon>
        <taxon>Ostreida</taxon>
        <taxon>Ostreoidea</taxon>
        <taxon>Ostreidae</taxon>
        <taxon>Magallana</taxon>
    </lineage>
</organism>
<proteinExistence type="predicted"/>
<dbReference type="PANTHER" id="PTHR42814:SF3">
    <property type="entry name" value="BETA-N-ACETYLHEXOSAMINIDASE"/>
    <property type="match status" value="1"/>
</dbReference>
<name>K1PHC5_MAGGI</name>
<dbReference type="InterPro" id="IPR020845">
    <property type="entry name" value="AMP-binding_CS"/>
</dbReference>
<evidence type="ECO:0000313" key="2">
    <source>
        <dbReference type="EMBL" id="EKC18294.1"/>
    </source>
</evidence>
<dbReference type="Gene3D" id="3.30.300.30">
    <property type="match status" value="1"/>
</dbReference>
<dbReference type="InterPro" id="IPR042099">
    <property type="entry name" value="ANL_N_sf"/>
</dbReference>
<accession>K1PHC5</accession>
<evidence type="ECO:0000259" key="1">
    <source>
        <dbReference type="Pfam" id="PF00501"/>
    </source>
</evidence>
<dbReference type="AlphaFoldDB" id="K1PHC5"/>
<dbReference type="SUPFAM" id="SSF56801">
    <property type="entry name" value="Acetyl-CoA synthetase-like"/>
    <property type="match status" value="1"/>
</dbReference>
<dbReference type="EMBL" id="JH823254">
    <property type="protein sequence ID" value="EKC18294.1"/>
    <property type="molecule type" value="Genomic_DNA"/>
</dbReference>